<dbReference type="InterPro" id="IPR037401">
    <property type="entry name" value="SnoaL-like"/>
</dbReference>
<accession>A0ABY5DD90</accession>
<gene>
    <name evidence="2" type="ORF">NE857_12185</name>
</gene>
<proteinExistence type="predicted"/>
<dbReference type="EMBL" id="CP099837">
    <property type="protein sequence ID" value="USY22292.1"/>
    <property type="molecule type" value="Genomic_DNA"/>
</dbReference>
<feature type="domain" description="SnoaL-like" evidence="1">
    <location>
        <begin position="17"/>
        <end position="121"/>
    </location>
</feature>
<reference evidence="2" key="1">
    <citation type="submission" date="2022-06" db="EMBL/GenBank/DDBJ databases">
        <authorList>
            <person name="Ping M."/>
        </authorList>
    </citation>
    <scope>NUCLEOTIDE SEQUENCE</scope>
    <source>
        <strain evidence="2">JCM11759T</strain>
    </source>
</reference>
<evidence type="ECO:0000259" key="1">
    <source>
        <dbReference type="Pfam" id="PF12680"/>
    </source>
</evidence>
<dbReference type="InterPro" id="IPR032710">
    <property type="entry name" value="NTF2-like_dom_sf"/>
</dbReference>
<dbReference type="RefSeq" id="WP_254421078.1">
    <property type="nucleotide sequence ID" value="NZ_BAAAJB010000046.1"/>
</dbReference>
<organism evidence="2 3">
    <name type="scientific">Nocardiopsis exhalans</name>
    <dbReference type="NCBI Taxonomy" id="163604"/>
    <lineage>
        <taxon>Bacteria</taxon>
        <taxon>Bacillati</taxon>
        <taxon>Actinomycetota</taxon>
        <taxon>Actinomycetes</taxon>
        <taxon>Streptosporangiales</taxon>
        <taxon>Nocardiopsidaceae</taxon>
        <taxon>Nocardiopsis</taxon>
    </lineage>
</organism>
<dbReference type="CDD" id="cd00531">
    <property type="entry name" value="NTF2_like"/>
    <property type="match status" value="1"/>
</dbReference>
<protein>
    <submittedName>
        <fullName evidence="2">Nuclear transport factor 2 family protein</fullName>
    </submittedName>
</protein>
<evidence type="ECO:0000313" key="3">
    <source>
        <dbReference type="Proteomes" id="UP001055940"/>
    </source>
</evidence>
<dbReference type="Proteomes" id="UP001055940">
    <property type="component" value="Chromosome"/>
</dbReference>
<dbReference type="Gene3D" id="3.10.450.50">
    <property type="match status" value="1"/>
</dbReference>
<name>A0ABY5DD90_9ACTN</name>
<keyword evidence="3" id="KW-1185">Reference proteome</keyword>
<dbReference type="Pfam" id="PF12680">
    <property type="entry name" value="SnoaL_2"/>
    <property type="match status" value="1"/>
</dbReference>
<evidence type="ECO:0000313" key="2">
    <source>
        <dbReference type="EMBL" id="USY22292.1"/>
    </source>
</evidence>
<sequence length="151" mass="16398">MGESPKSASALIDEGVRLLLAKDMLGFADLWAEDGTMEFPFAPQGAPRRLEGRTAVREYLRHYTDHMDVRAVPERTVHVTTDPNVVIAELEVTGVAVATGRDYRLAYVAVVTARNGEIAHYRDYWDPLAAQEVMGGTAGEPNPFPEGGAAA</sequence>
<dbReference type="SUPFAM" id="SSF54427">
    <property type="entry name" value="NTF2-like"/>
    <property type="match status" value="1"/>
</dbReference>